<evidence type="ECO:0000313" key="8">
    <source>
        <dbReference type="EMBL" id="RUS88889.1"/>
    </source>
</evidence>
<dbReference type="PROSITE" id="PS50068">
    <property type="entry name" value="LDLRA_2"/>
    <property type="match status" value="1"/>
</dbReference>
<dbReference type="GO" id="GO:0008236">
    <property type="term" value="F:serine-type peptidase activity"/>
    <property type="evidence" value="ECO:0007669"/>
    <property type="project" value="UniProtKB-KW"/>
</dbReference>
<dbReference type="GO" id="GO:0004720">
    <property type="term" value="F:protein-lysine 6-oxidase activity"/>
    <property type="evidence" value="ECO:0007669"/>
    <property type="project" value="TreeGrafter"/>
</dbReference>
<comment type="caution">
    <text evidence="8">The sequence shown here is derived from an EMBL/GenBank/DDBJ whole genome shotgun (WGS) entry which is preliminary data.</text>
</comment>
<dbReference type="GO" id="GO:0006508">
    <property type="term" value="P:proteolysis"/>
    <property type="evidence" value="ECO:0007669"/>
    <property type="project" value="UniProtKB-KW"/>
</dbReference>
<feature type="domain" description="SRCR" evidence="7">
    <location>
        <begin position="97"/>
        <end position="140"/>
    </location>
</feature>
<dbReference type="SUPFAM" id="SSF56487">
    <property type="entry name" value="SRCR-like"/>
    <property type="match status" value="2"/>
</dbReference>
<dbReference type="CDD" id="cd00112">
    <property type="entry name" value="LDLa"/>
    <property type="match status" value="1"/>
</dbReference>
<dbReference type="InterPro" id="IPR023415">
    <property type="entry name" value="LDLR_class-A_CS"/>
</dbReference>
<keyword evidence="1" id="KW-0645">Protease</keyword>
<protein>
    <recommendedName>
        <fullName evidence="7">SRCR domain-containing protein</fullName>
    </recommendedName>
</protein>
<dbReference type="Proteomes" id="UP000271974">
    <property type="component" value="Unassembled WGS sequence"/>
</dbReference>
<evidence type="ECO:0000259" key="7">
    <source>
        <dbReference type="PROSITE" id="PS50287"/>
    </source>
</evidence>
<dbReference type="PANTHER" id="PTHR45817:SF6">
    <property type="entry name" value="PROTEIN-LYSINE 6-OXIDASE"/>
    <property type="match status" value="1"/>
</dbReference>
<feature type="domain" description="SRCR" evidence="7">
    <location>
        <begin position="1"/>
        <end position="40"/>
    </location>
</feature>
<dbReference type="InterPro" id="IPR050912">
    <property type="entry name" value="LOX-like_protein"/>
</dbReference>
<keyword evidence="2" id="KW-0378">Hydrolase</keyword>
<dbReference type="SUPFAM" id="SSF57424">
    <property type="entry name" value="LDL receptor-like module"/>
    <property type="match status" value="1"/>
</dbReference>
<dbReference type="InterPro" id="IPR036772">
    <property type="entry name" value="SRCR-like_dom_sf"/>
</dbReference>
<dbReference type="STRING" id="188477.A0A433U4Z0"/>
<dbReference type="PROSITE" id="PS01209">
    <property type="entry name" value="LDLRA_1"/>
    <property type="match status" value="1"/>
</dbReference>
<keyword evidence="4 6" id="KW-1015">Disulfide bond</keyword>
<dbReference type="Pfam" id="PF00057">
    <property type="entry name" value="Ldl_recept_a"/>
    <property type="match status" value="1"/>
</dbReference>
<dbReference type="InterPro" id="IPR002172">
    <property type="entry name" value="LDrepeatLR_classA_rpt"/>
</dbReference>
<feature type="disulfide bond" evidence="5">
    <location>
        <begin position="81"/>
        <end position="96"/>
    </location>
</feature>
<proteinExistence type="predicted"/>
<dbReference type="Pfam" id="PF00530">
    <property type="entry name" value="SRCR"/>
    <property type="match status" value="1"/>
</dbReference>
<dbReference type="Gene3D" id="4.10.400.10">
    <property type="entry name" value="Low-density Lipoprotein Receptor"/>
    <property type="match status" value="1"/>
</dbReference>
<evidence type="ECO:0000256" key="1">
    <source>
        <dbReference type="ARBA" id="ARBA00022670"/>
    </source>
</evidence>
<comment type="caution">
    <text evidence="6">Lacks conserved residue(s) required for the propagation of feature annotation.</text>
</comment>
<dbReference type="InterPro" id="IPR001190">
    <property type="entry name" value="SRCR"/>
</dbReference>
<feature type="disulfide bond" evidence="6">
    <location>
        <begin position="9"/>
        <end position="19"/>
    </location>
</feature>
<sequence>MLWMDRVSCGGHEGSLDECPHRDHEGQSCDHSLDAAVRCFVPPDQVVALKPKCADGSLNCYCHADEFQCGDLTCIPRAAKCDGDPHCTDGSDEDGCAKLTGGRDGSMGKLIVEMFGENHRFCSDRFGKTEASVICRELGY</sequence>
<evidence type="ECO:0000256" key="5">
    <source>
        <dbReference type="PROSITE-ProRule" id="PRU00124"/>
    </source>
</evidence>
<dbReference type="AlphaFoldDB" id="A0A433U4Z0"/>
<evidence type="ECO:0000256" key="4">
    <source>
        <dbReference type="ARBA" id="ARBA00023157"/>
    </source>
</evidence>
<dbReference type="PANTHER" id="PTHR45817">
    <property type="entry name" value="LYSYL OXIDASE-LIKE-RELATED"/>
    <property type="match status" value="1"/>
</dbReference>
<organism evidence="8 9">
    <name type="scientific">Elysia chlorotica</name>
    <name type="common">Eastern emerald elysia</name>
    <name type="synonym">Sea slug</name>
    <dbReference type="NCBI Taxonomy" id="188477"/>
    <lineage>
        <taxon>Eukaryota</taxon>
        <taxon>Metazoa</taxon>
        <taxon>Spiralia</taxon>
        <taxon>Lophotrochozoa</taxon>
        <taxon>Mollusca</taxon>
        <taxon>Gastropoda</taxon>
        <taxon>Heterobranchia</taxon>
        <taxon>Euthyneura</taxon>
        <taxon>Panpulmonata</taxon>
        <taxon>Sacoglossa</taxon>
        <taxon>Placobranchoidea</taxon>
        <taxon>Plakobranchidae</taxon>
        <taxon>Elysia</taxon>
    </lineage>
</organism>
<dbReference type="GO" id="GO:0016020">
    <property type="term" value="C:membrane"/>
    <property type="evidence" value="ECO:0007669"/>
    <property type="project" value="InterPro"/>
</dbReference>
<evidence type="ECO:0000256" key="2">
    <source>
        <dbReference type="ARBA" id="ARBA00022801"/>
    </source>
</evidence>
<feature type="non-terminal residue" evidence="8">
    <location>
        <position position="140"/>
    </location>
</feature>
<feature type="disulfide bond" evidence="5">
    <location>
        <begin position="62"/>
        <end position="74"/>
    </location>
</feature>
<evidence type="ECO:0000313" key="9">
    <source>
        <dbReference type="Proteomes" id="UP000271974"/>
    </source>
</evidence>
<dbReference type="InterPro" id="IPR036055">
    <property type="entry name" value="LDL_receptor-like_sf"/>
</dbReference>
<dbReference type="GO" id="GO:0030199">
    <property type="term" value="P:collagen fibril organization"/>
    <property type="evidence" value="ECO:0007669"/>
    <property type="project" value="TreeGrafter"/>
</dbReference>
<gene>
    <name evidence="8" type="ORF">EGW08_003328</name>
</gene>
<name>A0A433U4Z0_ELYCH</name>
<reference evidence="8 9" key="1">
    <citation type="submission" date="2019-01" db="EMBL/GenBank/DDBJ databases">
        <title>A draft genome assembly of the solar-powered sea slug Elysia chlorotica.</title>
        <authorList>
            <person name="Cai H."/>
            <person name="Li Q."/>
            <person name="Fang X."/>
            <person name="Li J."/>
            <person name="Curtis N.E."/>
            <person name="Altenburger A."/>
            <person name="Shibata T."/>
            <person name="Feng M."/>
            <person name="Maeda T."/>
            <person name="Schwartz J.A."/>
            <person name="Shigenobu S."/>
            <person name="Lundholm N."/>
            <person name="Nishiyama T."/>
            <person name="Yang H."/>
            <person name="Hasebe M."/>
            <person name="Li S."/>
            <person name="Pierce S.K."/>
            <person name="Wang J."/>
        </authorList>
    </citation>
    <scope>NUCLEOTIDE SEQUENCE [LARGE SCALE GENOMIC DNA]</scope>
    <source>
        <strain evidence="8">EC2010</strain>
        <tissue evidence="8">Whole organism of an adult</tissue>
    </source>
</reference>
<dbReference type="GO" id="GO:0005615">
    <property type="term" value="C:extracellular space"/>
    <property type="evidence" value="ECO:0007669"/>
    <property type="project" value="TreeGrafter"/>
</dbReference>
<keyword evidence="9" id="KW-1185">Reference proteome</keyword>
<evidence type="ECO:0000256" key="6">
    <source>
        <dbReference type="PROSITE-ProRule" id="PRU00196"/>
    </source>
</evidence>
<keyword evidence="3" id="KW-0720">Serine protease</keyword>
<evidence type="ECO:0000256" key="3">
    <source>
        <dbReference type="ARBA" id="ARBA00022825"/>
    </source>
</evidence>
<dbReference type="EMBL" id="RQTK01000071">
    <property type="protein sequence ID" value="RUS88889.1"/>
    <property type="molecule type" value="Genomic_DNA"/>
</dbReference>
<accession>A0A433U4Z0</accession>
<dbReference type="SMART" id="SM00192">
    <property type="entry name" value="LDLa"/>
    <property type="match status" value="1"/>
</dbReference>
<dbReference type="Gene3D" id="3.10.250.10">
    <property type="entry name" value="SRCR-like domain"/>
    <property type="match status" value="2"/>
</dbReference>
<feature type="disulfide bond" evidence="5">
    <location>
        <begin position="69"/>
        <end position="87"/>
    </location>
</feature>
<dbReference type="OrthoDB" id="6145183at2759"/>
<dbReference type="PROSITE" id="PS50287">
    <property type="entry name" value="SRCR_2"/>
    <property type="match status" value="2"/>
</dbReference>